<evidence type="ECO:0000256" key="4">
    <source>
        <dbReference type="ARBA" id="ARBA00022691"/>
    </source>
</evidence>
<reference evidence="8 9" key="2">
    <citation type="journal article" date="2013" name="PLoS Genet.">
        <title>Comparative genome structure, secondary metabolite, and effector coding capacity across Cochliobolus pathogens.</title>
        <authorList>
            <person name="Condon B.J."/>
            <person name="Leng Y."/>
            <person name="Wu D."/>
            <person name="Bushley K.E."/>
            <person name="Ohm R.A."/>
            <person name="Otillar R."/>
            <person name="Martin J."/>
            <person name="Schackwitz W."/>
            <person name="Grimwood J."/>
            <person name="MohdZainudin N."/>
            <person name="Xue C."/>
            <person name="Wang R."/>
            <person name="Manning V.A."/>
            <person name="Dhillon B."/>
            <person name="Tu Z.J."/>
            <person name="Steffenson B.J."/>
            <person name="Salamov A."/>
            <person name="Sun H."/>
            <person name="Lowry S."/>
            <person name="LaButti K."/>
            <person name="Han J."/>
            <person name="Copeland A."/>
            <person name="Lindquist E."/>
            <person name="Barry K."/>
            <person name="Schmutz J."/>
            <person name="Baker S.E."/>
            <person name="Ciuffetti L.M."/>
            <person name="Grigoriev I.V."/>
            <person name="Zhong S."/>
            <person name="Turgeon B.G."/>
        </authorList>
    </citation>
    <scope>NUCLEOTIDE SEQUENCE [LARGE SCALE GENOMIC DNA]</scope>
    <source>
        <strain evidence="9">28A</strain>
    </source>
</reference>
<dbReference type="CDD" id="cd02440">
    <property type="entry name" value="AdoMet_MTases"/>
    <property type="match status" value="1"/>
</dbReference>
<dbReference type="Gene3D" id="3.40.50.150">
    <property type="entry name" value="Vaccinia Virus protein VP39"/>
    <property type="match status" value="1"/>
</dbReference>
<keyword evidence="4 5" id="KW-0949">S-adenosyl-L-methionine</keyword>
<evidence type="ECO:0000313" key="9">
    <source>
        <dbReference type="Proteomes" id="UP000016935"/>
    </source>
</evidence>
<dbReference type="SUPFAM" id="SSF53335">
    <property type="entry name" value="S-adenosyl-L-methionine-dependent methyltransferases"/>
    <property type="match status" value="1"/>
</dbReference>
<dbReference type="GO" id="GO:0040031">
    <property type="term" value="P:snRNA modification"/>
    <property type="evidence" value="ECO:0007669"/>
    <property type="project" value="TreeGrafter"/>
</dbReference>
<dbReference type="PANTHER" id="PTHR12315:SF0">
    <property type="entry name" value="7SK SNRNA METHYLPHOSPHATE CAPPING ENZYME"/>
    <property type="match status" value="1"/>
</dbReference>
<dbReference type="GO" id="GO:0017069">
    <property type="term" value="F:snRNA binding"/>
    <property type="evidence" value="ECO:0007669"/>
    <property type="project" value="TreeGrafter"/>
</dbReference>
<gene>
    <name evidence="8" type="ORF">SETTUDRAFT_43016</name>
</gene>
<dbReference type="GO" id="GO:0008173">
    <property type="term" value="F:RNA methyltransferase activity"/>
    <property type="evidence" value="ECO:0007669"/>
    <property type="project" value="UniProtKB-UniRule"/>
</dbReference>
<dbReference type="GO" id="GO:0008171">
    <property type="term" value="F:O-methyltransferase activity"/>
    <property type="evidence" value="ECO:0007669"/>
    <property type="project" value="UniProtKB-UniRule"/>
</dbReference>
<evidence type="ECO:0000259" key="7">
    <source>
        <dbReference type="PROSITE" id="PS51515"/>
    </source>
</evidence>
<dbReference type="PANTHER" id="PTHR12315">
    <property type="entry name" value="BICOID-INTERACTING PROTEIN RELATED"/>
    <property type="match status" value="1"/>
</dbReference>
<evidence type="ECO:0000256" key="5">
    <source>
        <dbReference type="PROSITE-ProRule" id="PRU00848"/>
    </source>
</evidence>
<evidence type="ECO:0000256" key="3">
    <source>
        <dbReference type="ARBA" id="ARBA00022679"/>
    </source>
</evidence>
<keyword evidence="3 6" id="KW-0808">Transferase</keyword>
<dbReference type="RefSeq" id="XP_008028845.1">
    <property type="nucleotide sequence ID" value="XM_008030654.1"/>
</dbReference>
<dbReference type="GO" id="GO:0030515">
    <property type="term" value="F:snoRNA binding"/>
    <property type="evidence" value="ECO:0007669"/>
    <property type="project" value="EnsemblFungi"/>
</dbReference>
<reference evidence="8 9" key="1">
    <citation type="journal article" date="2012" name="PLoS Pathog.">
        <title>Diverse lifestyles and strategies of plant pathogenesis encoded in the genomes of eighteen Dothideomycetes fungi.</title>
        <authorList>
            <person name="Ohm R.A."/>
            <person name="Feau N."/>
            <person name="Henrissat B."/>
            <person name="Schoch C.L."/>
            <person name="Horwitz B.A."/>
            <person name="Barry K.W."/>
            <person name="Condon B.J."/>
            <person name="Copeland A.C."/>
            <person name="Dhillon B."/>
            <person name="Glaser F."/>
            <person name="Hesse C.N."/>
            <person name="Kosti I."/>
            <person name="LaButti K."/>
            <person name="Lindquist E.A."/>
            <person name="Lucas S."/>
            <person name="Salamov A.A."/>
            <person name="Bradshaw R.E."/>
            <person name="Ciuffetti L."/>
            <person name="Hamelin R.C."/>
            <person name="Kema G.H.J."/>
            <person name="Lawrence C."/>
            <person name="Scott J.A."/>
            <person name="Spatafora J.W."/>
            <person name="Turgeon B.G."/>
            <person name="de Wit P.J.G.M."/>
            <person name="Zhong S."/>
            <person name="Goodwin S.B."/>
            <person name="Grigoriev I.V."/>
        </authorList>
    </citation>
    <scope>NUCLEOTIDE SEQUENCE [LARGE SCALE GENOMIC DNA]</scope>
    <source>
        <strain evidence="9">28A</strain>
    </source>
</reference>
<evidence type="ECO:0000256" key="1">
    <source>
        <dbReference type="ARBA" id="ARBA00008361"/>
    </source>
</evidence>
<keyword evidence="2 6" id="KW-0489">Methyltransferase</keyword>
<dbReference type="InterPro" id="IPR029063">
    <property type="entry name" value="SAM-dependent_MTases_sf"/>
</dbReference>
<dbReference type="GeneID" id="19404811"/>
<dbReference type="GO" id="GO:0000723">
    <property type="term" value="P:telomere maintenance"/>
    <property type="evidence" value="ECO:0007669"/>
    <property type="project" value="EnsemblFungi"/>
</dbReference>
<proteinExistence type="inferred from homology"/>
<dbReference type="InterPro" id="IPR024160">
    <property type="entry name" value="BIN3_SAM-bd_dom"/>
</dbReference>
<dbReference type="PROSITE" id="PS51515">
    <property type="entry name" value="BIN3_SAM"/>
    <property type="match status" value="1"/>
</dbReference>
<dbReference type="InterPro" id="IPR010675">
    <property type="entry name" value="Bin3_C"/>
</dbReference>
<comment type="similarity">
    <text evidence="1 6">Belongs to the methyltransferase superfamily.</text>
</comment>
<name>R0ICM5_EXST2</name>
<dbReference type="EC" id="2.1.1.-" evidence="6"/>
<dbReference type="AlphaFoldDB" id="R0ICM5"/>
<feature type="domain" description="Bin3-type SAM" evidence="7">
    <location>
        <begin position="26"/>
        <end position="265"/>
    </location>
</feature>
<dbReference type="GO" id="GO:0032259">
    <property type="term" value="P:methylation"/>
    <property type="evidence" value="ECO:0007669"/>
    <property type="project" value="UniProtKB-KW"/>
</dbReference>
<organism evidence="8 9">
    <name type="scientific">Exserohilum turcicum (strain 28A)</name>
    <name type="common">Northern leaf blight fungus</name>
    <name type="synonym">Setosphaeria turcica</name>
    <dbReference type="NCBI Taxonomy" id="671987"/>
    <lineage>
        <taxon>Eukaryota</taxon>
        <taxon>Fungi</taxon>
        <taxon>Dikarya</taxon>
        <taxon>Ascomycota</taxon>
        <taxon>Pezizomycotina</taxon>
        <taxon>Dothideomycetes</taxon>
        <taxon>Pleosporomycetidae</taxon>
        <taxon>Pleosporales</taxon>
        <taxon>Pleosporineae</taxon>
        <taxon>Pleosporaceae</taxon>
        <taxon>Exserohilum</taxon>
    </lineage>
</organism>
<accession>R0ICM5</accession>
<protein>
    <recommendedName>
        <fullName evidence="6">RNA methyltransferase</fullName>
        <ecNumber evidence="6">2.1.1.-</ecNumber>
    </recommendedName>
</protein>
<dbReference type="HOGENOM" id="CLU_004729_2_0_1"/>
<keyword evidence="9" id="KW-1185">Reference proteome</keyword>
<evidence type="ECO:0000313" key="8">
    <source>
        <dbReference type="EMBL" id="EOA83105.1"/>
    </source>
</evidence>
<dbReference type="EMBL" id="KB908833">
    <property type="protein sequence ID" value="EOA83105.1"/>
    <property type="molecule type" value="Genomic_DNA"/>
</dbReference>
<dbReference type="Pfam" id="PF06859">
    <property type="entry name" value="Bin3"/>
    <property type="match status" value="1"/>
</dbReference>
<dbReference type="eggNOG" id="KOG2899">
    <property type="taxonomic scope" value="Eukaryota"/>
</dbReference>
<dbReference type="Proteomes" id="UP000016935">
    <property type="component" value="Unassembled WGS sequence"/>
</dbReference>
<dbReference type="STRING" id="671987.R0ICM5"/>
<dbReference type="InterPro" id="IPR039772">
    <property type="entry name" value="Bin3-like"/>
</dbReference>
<sequence>MAARFGNYLDYSGVSKAPASATHILDPRLQILVTLIPAIFTAKHCLDIGANAGSVSVQVAFDFNAASVTGVDIDPSLVGQAEKLYALRASRRRPPTARSASVVDYFPLSAVLAHGYRVEPQSKAAPKASPALALHDDDDDCPRADFFAADWALPTARLDLEAYDLILALSVIKWIHLEHGDAGLVAFFARCKSSLRSGGYLVIELQPWDSYLKAVRPNHAPHFKQALDNLKFRPGSFDKLLQDQGLHLCASSDALPRRINVYQKA</sequence>
<evidence type="ECO:0000256" key="2">
    <source>
        <dbReference type="ARBA" id="ARBA00022603"/>
    </source>
</evidence>
<evidence type="ECO:0000256" key="6">
    <source>
        <dbReference type="RuleBase" id="RU367087"/>
    </source>
</evidence>
<dbReference type="OrthoDB" id="540004at2759"/>